<evidence type="ECO:0000313" key="2">
    <source>
        <dbReference type="EMBL" id="GBO26359.1"/>
    </source>
</evidence>
<sequence length="82" mass="9049">MFLSAVCSFWSDSSPAVPFEDPDIRIHSGVNDPSLVFCNYLQLLHLTPELAGVCVYILAMRQIRSFRGIGSTDPQIRFGSGT</sequence>
<dbReference type="EMBL" id="BGPR01049386">
    <property type="protein sequence ID" value="GBO26359.1"/>
    <property type="molecule type" value="Genomic_DNA"/>
</dbReference>
<gene>
    <name evidence="2" type="ORF">AVEN_32028_1</name>
    <name evidence="3" type="ORF">AVEN_72284_1</name>
    <name evidence="1" type="ORF">AVEN_84688_1</name>
</gene>
<dbReference type="EMBL" id="BGPR01002933">
    <property type="protein sequence ID" value="GBM81274.1"/>
    <property type="molecule type" value="Genomic_DNA"/>
</dbReference>
<dbReference type="EMBL" id="BGPR01049388">
    <property type="protein sequence ID" value="GBO26365.1"/>
    <property type="molecule type" value="Genomic_DNA"/>
</dbReference>
<dbReference type="Proteomes" id="UP000499080">
    <property type="component" value="Unassembled WGS sequence"/>
</dbReference>
<evidence type="ECO:0000313" key="3">
    <source>
        <dbReference type="EMBL" id="GBO26365.1"/>
    </source>
</evidence>
<evidence type="ECO:0000313" key="1">
    <source>
        <dbReference type="EMBL" id="GBM81274.1"/>
    </source>
</evidence>
<name>A0A4Y2VMF9_ARAVE</name>
<protein>
    <submittedName>
        <fullName evidence="2">Uncharacterized protein</fullName>
    </submittedName>
</protein>
<keyword evidence="4" id="KW-1185">Reference proteome</keyword>
<organism evidence="2 4">
    <name type="scientific">Araneus ventricosus</name>
    <name type="common">Orbweaver spider</name>
    <name type="synonym">Epeira ventricosa</name>
    <dbReference type="NCBI Taxonomy" id="182803"/>
    <lineage>
        <taxon>Eukaryota</taxon>
        <taxon>Metazoa</taxon>
        <taxon>Ecdysozoa</taxon>
        <taxon>Arthropoda</taxon>
        <taxon>Chelicerata</taxon>
        <taxon>Arachnida</taxon>
        <taxon>Araneae</taxon>
        <taxon>Araneomorphae</taxon>
        <taxon>Entelegynae</taxon>
        <taxon>Araneoidea</taxon>
        <taxon>Araneidae</taxon>
        <taxon>Araneus</taxon>
    </lineage>
</organism>
<evidence type="ECO:0000313" key="4">
    <source>
        <dbReference type="Proteomes" id="UP000499080"/>
    </source>
</evidence>
<dbReference type="AlphaFoldDB" id="A0A4Y2VMF9"/>
<comment type="caution">
    <text evidence="2">The sequence shown here is derived from an EMBL/GenBank/DDBJ whole genome shotgun (WGS) entry which is preliminary data.</text>
</comment>
<reference evidence="2 4" key="1">
    <citation type="journal article" date="2019" name="Sci. Rep.">
        <title>Orb-weaving spider Araneus ventricosus genome elucidates the spidroin gene catalogue.</title>
        <authorList>
            <person name="Kono N."/>
            <person name="Nakamura H."/>
            <person name="Ohtoshi R."/>
            <person name="Moran D.A.P."/>
            <person name="Shinohara A."/>
            <person name="Yoshida Y."/>
            <person name="Fujiwara M."/>
            <person name="Mori M."/>
            <person name="Tomita M."/>
            <person name="Arakawa K."/>
        </authorList>
    </citation>
    <scope>NUCLEOTIDE SEQUENCE [LARGE SCALE GENOMIC DNA]</scope>
</reference>
<accession>A0A4Y2VMF9</accession>
<proteinExistence type="predicted"/>